<comment type="subcellular location">
    <subcellularLocation>
        <location evidence="1">Cell outer membrane</location>
    </subcellularLocation>
</comment>
<evidence type="ECO:0000256" key="2">
    <source>
        <dbReference type="ARBA" id="ARBA00007613"/>
    </source>
</evidence>
<sequence length="460" mass="49968">MRFRQTRLSSHQLLAYLLLGAIATLVSGTAVRAQANPSKTLTLSQAIDLALAQNRNLKLAQLSVDDSRHKKEIARSSYYPQLANHSALLHLTELEGVNIPAGAFGNSAATGPIPGQRLFLNQGSLTSYQSITSLNQPTTQLLKVHEANRAATADINTAKVKLTQAEDEVALNVRQLYYNLLIAQLEKDAAIEEVAAGEVKFQESTDDVTRGHSLEVVALESHAALLDARQTVLTQTLQLHDLTLSLNDLLGLPLNTELHLEPDANEQPLILPSREECLRIAEANNPDLLAARQAVIKAKASLASAKDAYIPDVTAFAHYDYQSGISFLVHNFGAFGVTFSYDLFDGGRRNAQIKDAHTILAQAELSLQKLEDEVTVQVETAYDKVQQLQQMVGVAKESLDVRIEASRLSDRQFEQNAALASARAEAQAKSASARASLLQASLGLSLAQGDLKRTIGQMPR</sequence>
<comment type="caution">
    <text evidence="9">The sequence shown here is derived from an EMBL/GenBank/DDBJ whole genome shotgun (WGS) entry which is preliminary data.</text>
</comment>
<keyword evidence="8" id="KW-0175">Coiled coil</keyword>
<keyword evidence="6" id="KW-0472">Membrane</keyword>
<keyword evidence="10" id="KW-1185">Reference proteome</keyword>
<reference evidence="9 10" key="1">
    <citation type="submission" date="2020-08" db="EMBL/GenBank/DDBJ databases">
        <title>Genomic Encyclopedia of Type Strains, Phase IV (KMG-V): Genome sequencing to study the core and pangenomes of soil and plant-associated prokaryotes.</title>
        <authorList>
            <person name="Whitman W."/>
        </authorList>
    </citation>
    <scope>NUCLEOTIDE SEQUENCE [LARGE SCALE GENOMIC DNA]</scope>
    <source>
        <strain evidence="9 10">X5P2</strain>
    </source>
</reference>
<gene>
    <name evidence="9" type="ORF">HDF14_003423</name>
</gene>
<evidence type="ECO:0000256" key="1">
    <source>
        <dbReference type="ARBA" id="ARBA00004442"/>
    </source>
</evidence>
<evidence type="ECO:0000313" key="10">
    <source>
        <dbReference type="Proteomes" id="UP000535182"/>
    </source>
</evidence>
<dbReference type="Proteomes" id="UP000535182">
    <property type="component" value="Unassembled WGS sequence"/>
</dbReference>
<organism evidence="9 10">
    <name type="scientific">Tunturiibacter gelidiferens</name>
    <dbReference type="NCBI Taxonomy" id="3069689"/>
    <lineage>
        <taxon>Bacteria</taxon>
        <taxon>Pseudomonadati</taxon>
        <taxon>Acidobacteriota</taxon>
        <taxon>Terriglobia</taxon>
        <taxon>Terriglobales</taxon>
        <taxon>Acidobacteriaceae</taxon>
        <taxon>Tunturiibacter</taxon>
    </lineage>
</organism>
<dbReference type="EMBL" id="JACHEB010000007">
    <property type="protein sequence ID" value="MBB5329801.1"/>
    <property type="molecule type" value="Genomic_DNA"/>
</dbReference>
<keyword evidence="4" id="KW-1134">Transmembrane beta strand</keyword>
<dbReference type="GO" id="GO:0009279">
    <property type="term" value="C:cell outer membrane"/>
    <property type="evidence" value="ECO:0007669"/>
    <property type="project" value="UniProtKB-SubCell"/>
</dbReference>
<dbReference type="RefSeq" id="WP_183978586.1">
    <property type="nucleotide sequence ID" value="NZ_JACHEB010000007.1"/>
</dbReference>
<dbReference type="AlphaFoldDB" id="A0A9X0QG53"/>
<name>A0A9X0QG53_9BACT</name>
<evidence type="ECO:0000256" key="5">
    <source>
        <dbReference type="ARBA" id="ARBA00022692"/>
    </source>
</evidence>
<dbReference type="Gene3D" id="1.20.1600.10">
    <property type="entry name" value="Outer membrane efflux proteins (OEP)"/>
    <property type="match status" value="1"/>
</dbReference>
<dbReference type="PANTHER" id="PTHR30026">
    <property type="entry name" value="OUTER MEMBRANE PROTEIN TOLC"/>
    <property type="match status" value="1"/>
</dbReference>
<dbReference type="GO" id="GO:0015288">
    <property type="term" value="F:porin activity"/>
    <property type="evidence" value="ECO:0007669"/>
    <property type="project" value="TreeGrafter"/>
</dbReference>
<dbReference type="GO" id="GO:0015562">
    <property type="term" value="F:efflux transmembrane transporter activity"/>
    <property type="evidence" value="ECO:0007669"/>
    <property type="project" value="InterPro"/>
</dbReference>
<dbReference type="PANTHER" id="PTHR30026:SF20">
    <property type="entry name" value="OUTER MEMBRANE PROTEIN TOLC"/>
    <property type="match status" value="1"/>
</dbReference>
<evidence type="ECO:0000313" key="9">
    <source>
        <dbReference type="EMBL" id="MBB5329801.1"/>
    </source>
</evidence>
<evidence type="ECO:0000256" key="4">
    <source>
        <dbReference type="ARBA" id="ARBA00022452"/>
    </source>
</evidence>
<keyword evidence="7" id="KW-0998">Cell outer membrane</keyword>
<evidence type="ECO:0000256" key="3">
    <source>
        <dbReference type="ARBA" id="ARBA00022448"/>
    </source>
</evidence>
<proteinExistence type="inferred from homology"/>
<keyword evidence="3" id="KW-0813">Transport</keyword>
<dbReference type="SUPFAM" id="SSF56954">
    <property type="entry name" value="Outer membrane efflux proteins (OEP)"/>
    <property type="match status" value="1"/>
</dbReference>
<evidence type="ECO:0000256" key="8">
    <source>
        <dbReference type="SAM" id="Coils"/>
    </source>
</evidence>
<dbReference type="InterPro" id="IPR051906">
    <property type="entry name" value="TolC-like"/>
</dbReference>
<evidence type="ECO:0000256" key="7">
    <source>
        <dbReference type="ARBA" id="ARBA00023237"/>
    </source>
</evidence>
<keyword evidence="5" id="KW-0812">Transmembrane</keyword>
<accession>A0A9X0QG53</accession>
<dbReference type="Pfam" id="PF02321">
    <property type="entry name" value="OEP"/>
    <property type="match status" value="2"/>
</dbReference>
<dbReference type="GO" id="GO:1990281">
    <property type="term" value="C:efflux pump complex"/>
    <property type="evidence" value="ECO:0007669"/>
    <property type="project" value="TreeGrafter"/>
</dbReference>
<protein>
    <submittedName>
        <fullName evidence="9">Outer membrane protein TolC</fullName>
    </submittedName>
</protein>
<evidence type="ECO:0000256" key="6">
    <source>
        <dbReference type="ARBA" id="ARBA00023136"/>
    </source>
</evidence>
<feature type="coiled-coil region" evidence="8">
    <location>
        <begin position="353"/>
        <end position="380"/>
    </location>
</feature>
<comment type="similarity">
    <text evidence="2">Belongs to the outer membrane factor (OMF) (TC 1.B.17) family.</text>
</comment>
<dbReference type="InterPro" id="IPR003423">
    <property type="entry name" value="OMP_efflux"/>
</dbReference>